<organism evidence="2 3">
    <name type="scientific">Paenisporosarcina cavernae</name>
    <dbReference type="NCBI Taxonomy" id="2320858"/>
    <lineage>
        <taxon>Bacteria</taxon>
        <taxon>Bacillati</taxon>
        <taxon>Bacillota</taxon>
        <taxon>Bacilli</taxon>
        <taxon>Bacillales</taxon>
        <taxon>Caryophanaceae</taxon>
        <taxon>Paenisporosarcina</taxon>
    </lineage>
</organism>
<dbReference type="KEGG" id="paek:D3873_12285"/>
<protein>
    <submittedName>
        <fullName evidence="2">Uncharacterized protein</fullName>
    </submittedName>
</protein>
<dbReference type="Proteomes" id="UP000265725">
    <property type="component" value="Chromosome"/>
</dbReference>
<keyword evidence="1" id="KW-1133">Transmembrane helix</keyword>
<reference evidence="3" key="1">
    <citation type="submission" date="2018-09" db="EMBL/GenBank/DDBJ databases">
        <authorList>
            <person name="Zhu H."/>
        </authorList>
    </citation>
    <scope>NUCLEOTIDE SEQUENCE [LARGE SCALE GENOMIC DNA]</scope>
    <source>
        <strain evidence="3">K2R23-3</strain>
    </source>
</reference>
<keyword evidence="1" id="KW-0812">Transmembrane</keyword>
<sequence>MNNLFHSEWKLSVLAIATMFTTFIGVLIVQRELNFTYAFVHLVIVLVVVLGNAMYILYKRKKATS</sequence>
<gene>
    <name evidence="2" type="ORF">D3873_12285</name>
</gene>
<dbReference type="EMBL" id="CP032418">
    <property type="protein sequence ID" value="AYC30569.1"/>
    <property type="molecule type" value="Genomic_DNA"/>
</dbReference>
<dbReference type="RefSeq" id="WP_119884286.1">
    <property type="nucleotide sequence ID" value="NZ_CP032418.1"/>
</dbReference>
<keyword evidence="1" id="KW-0472">Membrane</keyword>
<accession>A0A385YUN1</accession>
<dbReference type="AlphaFoldDB" id="A0A385YUN1"/>
<evidence type="ECO:0000313" key="3">
    <source>
        <dbReference type="Proteomes" id="UP000265725"/>
    </source>
</evidence>
<evidence type="ECO:0000313" key="2">
    <source>
        <dbReference type="EMBL" id="AYC30569.1"/>
    </source>
</evidence>
<keyword evidence="3" id="KW-1185">Reference proteome</keyword>
<name>A0A385YUN1_9BACL</name>
<proteinExistence type="predicted"/>
<evidence type="ECO:0000256" key="1">
    <source>
        <dbReference type="SAM" id="Phobius"/>
    </source>
</evidence>
<feature type="transmembrane region" description="Helical" evidence="1">
    <location>
        <begin position="12"/>
        <end position="29"/>
    </location>
</feature>
<feature type="transmembrane region" description="Helical" evidence="1">
    <location>
        <begin position="35"/>
        <end position="58"/>
    </location>
</feature>
<dbReference type="OrthoDB" id="2971449at2"/>